<evidence type="ECO:0000259" key="6">
    <source>
        <dbReference type="PROSITE" id="PS50184"/>
    </source>
</evidence>
<evidence type="ECO:0000256" key="2">
    <source>
        <dbReference type="ARBA" id="ARBA00022525"/>
    </source>
</evidence>
<feature type="region of interest" description="Disordered" evidence="4">
    <location>
        <begin position="410"/>
        <end position="439"/>
    </location>
</feature>
<dbReference type="InterPro" id="IPR001007">
    <property type="entry name" value="VWF_dom"/>
</dbReference>
<dbReference type="PANTHER" id="PTHR46698:SF3">
    <property type="entry name" value="TENECTIN ISOFORM 1-RELATED"/>
    <property type="match status" value="1"/>
</dbReference>
<dbReference type="PROSITE" id="PS50184">
    <property type="entry name" value="VWFC_2"/>
    <property type="match status" value="1"/>
</dbReference>
<feature type="region of interest" description="Disordered" evidence="4">
    <location>
        <begin position="175"/>
        <end position="197"/>
    </location>
</feature>
<keyword evidence="2" id="KW-0964">Secreted</keyword>
<feature type="chain" id="PRO_5008586905" description="VWFC domain-containing protein" evidence="5">
    <location>
        <begin position="22"/>
        <end position="1155"/>
    </location>
</feature>
<sequence length="1155" mass="128365">MVDGRMTLLWICFTLLALTTAGPLHRYPRETDDYQGVDLSAYANYTANEVCFSDNEVFQRGALMPNPGPCEECRCEPPSIVCHMLKCPVNNNGCRTLQRPNHCCPDYNCECDYNGQLYNDGERIDLPEEPCQVCYCKGGDVMCTSITCYHRDDCEPISVPGQCCPKYDNCPLRDQAAPNSDDKNVRTRSSNHSPKREMQPWLLTKSILQTSSIPVPKTLDDSTTEDSAIIVSDWLSDRRTTTEDVMKHEDSSFQTLGPVIVTDSHHSTNHRYAVSTLNPDGSMVRMSETNTPPDEVIFTRVDMLRPKPEETDESSTMPPLSASKPDTLTIPNDHQSIEEASSEKTTVVDKSIPTISTLVFADNKSNESVFNRRADLLINILEQKENHTPTETSTLTNTEPSIKFEIVTQKEPSQMRIEQSTNEATEKPSETHTTSDYSTTLSAEKDVNILSEEGIEKNNALLNANPTVTSNEDSDKSNVELNVSGGERAEEMSLDHLFGLEKAEEEVVDLGTMTRETSTPININIKTQEEPSEDFKSENGMNVESEETTEYVDTFNGGDVLTDHSLNINSVILSAKVHSNEDEKLSSIPSGEDLSNSKDTITDDPIEVQSTTPYITEDHISNLNMKSKDFIDDRHLVENTTQLDEATGFESTTIEATSSALYGDETKEKLFQINVLGISPQENSETDTTMSDNMEASTVTTSEQDPYTGIPKTIHPIENSLESRNQLNIEEPNDKGSIQSVQSTPLEDATLQFQEAVTVSDTTSQGKESVEEIIEDREDLNEFQASNESHESREEFIGISAKDDSQEVISNPPILELNSHVPFLQIGGHFSSDPYSGSLQEGHKYNTTDKKADLESKHLHVSKNDTEEDATTFKPFHQTTNFEEAEPNQLKGNIEIMNSHVGEVDVTSHIPLTPGDLKVIAEYIINKKIKPAKQQNDSKYYENEWLKGNLTSEEKMASILSAANITIGIMNQTNSETMSSLETSTKANEIIKVEKFEKELLFKGNSILDGKGTGEKYSKAQDLSKSYSKIERQGDVTIPLENISSNVAKDANKPEISLSTGTIDRKELNDNDFKKKALLPQNNLTEATFLINSPLSNDDVIKTNTSAMSPVEGEPLLRTQRISDSLSEEAVIDEVTLLSDSSRSLGTQNYRKETP</sequence>
<feature type="region of interest" description="Disordered" evidence="4">
    <location>
        <begin position="584"/>
        <end position="604"/>
    </location>
</feature>
<keyword evidence="3 5" id="KW-0732">Signal</keyword>
<feature type="compositionally biased region" description="Polar residues" evidence="4">
    <location>
        <begin position="410"/>
        <end position="423"/>
    </location>
</feature>
<dbReference type="GO" id="GO:0005576">
    <property type="term" value="C:extracellular region"/>
    <property type="evidence" value="ECO:0007669"/>
    <property type="project" value="UniProtKB-SubCell"/>
</dbReference>
<evidence type="ECO:0000256" key="1">
    <source>
        <dbReference type="ARBA" id="ARBA00004613"/>
    </source>
</evidence>
<feature type="compositionally biased region" description="Polar residues" evidence="4">
    <location>
        <begin position="314"/>
        <end position="328"/>
    </location>
</feature>
<evidence type="ECO:0000313" key="7">
    <source>
        <dbReference type="EMBL" id="JAT14705.1"/>
    </source>
</evidence>
<accession>A0A1B6KTD9</accession>
<feature type="region of interest" description="Disordered" evidence="4">
    <location>
        <begin position="307"/>
        <end position="328"/>
    </location>
</feature>
<organism evidence="7">
    <name type="scientific">Graphocephala atropunctata</name>
    <dbReference type="NCBI Taxonomy" id="36148"/>
    <lineage>
        <taxon>Eukaryota</taxon>
        <taxon>Metazoa</taxon>
        <taxon>Ecdysozoa</taxon>
        <taxon>Arthropoda</taxon>
        <taxon>Hexapoda</taxon>
        <taxon>Insecta</taxon>
        <taxon>Pterygota</taxon>
        <taxon>Neoptera</taxon>
        <taxon>Paraneoptera</taxon>
        <taxon>Hemiptera</taxon>
        <taxon>Auchenorrhyncha</taxon>
        <taxon>Membracoidea</taxon>
        <taxon>Cicadellidae</taxon>
        <taxon>Cicadellinae</taxon>
        <taxon>Cicadellini</taxon>
        <taxon>Graphocephala</taxon>
    </lineage>
</organism>
<feature type="signal peptide" evidence="5">
    <location>
        <begin position="1"/>
        <end position="21"/>
    </location>
</feature>
<dbReference type="EMBL" id="GEBQ01025272">
    <property type="protein sequence ID" value="JAT14705.1"/>
    <property type="molecule type" value="Transcribed_RNA"/>
</dbReference>
<dbReference type="SMART" id="SM00214">
    <property type="entry name" value="VWC"/>
    <property type="match status" value="2"/>
</dbReference>
<dbReference type="SUPFAM" id="SSF57603">
    <property type="entry name" value="FnI-like domain"/>
    <property type="match status" value="1"/>
</dbReference>
<dbReference type="PANTHER" id="PTHR46698">
    <property type="entry name" value="CROSSVEINLESS 2"/>
    <property type="match status" value="1"/>
</dbReference>
<comment type="subcellular location">
    <subcellularLocation>
        <location evidence="1">Secreted</location>
    </subcellularLocation>
</comment>
<reference evidence="7" key="1">
    <citation type="submission" date="2015-11" db="EMBL/GenBank/DDBJ databases">
        <title>De novo transcriptome assembly of four potential Pierce s Disease insect vectors from Arizona vineyards.</title>
        <authorList>
            <person name="Tassone E.E."/>
        </authorList>
    </citation>
    <scope>NUCLEOTIDE SEQUENCE</scope>
</reference>
<dbReference type="AlphaFoldDB" id="A0A1B6KTD9"/>
<protein>
    <recommendedName>
        <fullName evidence="6">VWFC domain-containing protein</fullName>
    </recommendedName>
</protein>
<name>A0A1B6KTD9_9HEMI</name>
<evidence type="ECO:0000256" key="3">
    <source>
        <dbReference type="ARBA" id="ARBA00022729"/>
    </source>
</evidence>
<feature type="domain" description="VWFC" evidence="6">
    <location>
        <begin position="111"/>
        <end position="171"/>
    </location>
</feature>
<dbReference type="InterPro" id="IPR052424">
    <property type="entry name" value="Kielin_Chordin-BMP_Reg"/>
</dbReference>
<evidence type="ECO:0000256" key="5">
    <source>
        <dbReference type="SAM" id="SignalP"/>
    </source>
</evidence>
<dbReference type="Gene3D" id="2.10.70.10">
    <property type="entry name" value="Complement Module, domain 1"/>
    <property type="match status" value="1"/>
</dbReference>
<proteinExistence type="predicted"/>
<evidence type="ECO:0000256" key="4">
    <source>
        <dbReference type="SAM" id="MobiDB-lite"/>
    </source>
</evidence>
<dbReference type="Pfam" id="PF23334">
    <property type="entry name" value="VWC2L_2nd"/>
    <property type="match status" value="1"/>
</dbReference>
<gene>
    <name evidence="7" type="ORF">g.29401</name>
</gene>
<feature type="compositionally biased region" description="Polar residues" evidence="4">
    <location>
        <begin position="587"/>
        <end position="599"/>
    </location>
</feature>